<dbReference type="Proteomes" id="UP000297288">
    <property type="component" value="Unassembled WGS sequence"/>
</dbReference>
<keyword evidence="4" id="KW-1185">Reference proteome</keyword>
<proteinExistence type="predicted"/>
<dbReference type="EMBL" id="FMYV01000002">
    <property type="protein sequence ID" value="SDC18015.1"/>
    <property type="molecule type" value="Genomic_DNA"/>
</dbReference>
<evidence type="ECO:0000256" key="1">
    <source>
        <dbReference type="SAM" id="Phobius"/>
    </source>
</evidence>
<reference evidence="2 4" key="1">
    <citation type="submission" date="2016-10" db="EMBL/GenBank/DDBJ databases">
        <authorList>
            <person name="de Groot N.N."/>
        </authorList>
    </citation>
    <scope>NUCLEOTIDE SEQUENCE [LARGE SCALE GENOMIC DNA]</scope>
    <source>
        <strain evidence="2 4">WG14</strain>
    </source>
</reference>
<organism evidence="2 4">
    <name type="scientific">Geotoga petraea</name>
    <dbReference type="NCBI Taxonomy" id="28234"/>
    <lineage>
        <taxon>Bacteria</taxon>
        <taxon>Thermotogati</taxon>
        <taxon>Thermotogota</taxon>
        <taxon>Thermotogae</taxon>
        <taxon>Petrotogales</taxon>
        <taxon>Petrotogaceae</taxon>
        <taxon>Geotoga</taxon>
    </lineage>
</organism>
<gene>
    <name evidence="3" type="ORF">E4650_04050</name>
    <name evidence="2" type="ORF">SAMN04488588_0529</name>
</gene>
<dbReference type="RefSeq" id="WP_091402582.1">
    <property type="nucleotide sequence ID" value="NZ_FMYV01000002.1"/>
</dbReference>
<sequence>MFAINLLLAHLVSDFAFTNVFSEKLNKKDNTLYHIIWAVIAFLAFSFDVLGSFSGILLISLGIAIHVLWDFYRKKINSTPLKEFSVILVFIVISFFTKNIFADSFLSLTFQYYILGLILVTGLVTYFFRYLKIFPLEKKDTTGMTERMVLFIFLVNQMHLYAIITVIIGITYKYLFEKFRKKEIFLSPIIGYIFPLLWLLLLKNI</sequence>
<evidence type="ECO:0000313" key="4">
    <source>
        <dbReference type="Proteomes" id="UP000199322"/>
    </source>
</evidence>
<keyword evidence="1" id="KW-0812">Transmembrane</keyword>
<dbReference type="EMBL" id="SRME01000002">
    <property type="protein sequence ID" value="TGG88219.1"/>
    <property type="molecule type" value="Genomic_DNA"/>
</dbReference>
<name>A0A1G6JHU0_9BACT</name>
<feature type="transmembrane region" description="Helical" evidence="1">
    <location>
        <begin position="53"/>
        <end position="72"/>
    </location>
</feature>
<feature type="transmembrane region" description="Helical" evidence="1">
    <location>
        <begin position="184"/>
        <end position="202"/>
    </location>
</feature>
<dbReference type="Proteomes" id="UP000199322">
    <property type="component" value="Unassembled WGS sequence"/>
</dbReference>
<dbReference type="AlphaFoldDB" id="A0A1G6JHU0"/>
<evidence type="ECO:0000313" key="2">
    <source>
        <dbReference type="EMBL" id="SDC18015.1"/>
    </source>
</evidence>
<accession>A0A1G6JHU0</accession>
<keyword evidence="1" id="KW-0472">Membrane</keyword>
<evidence type="ECO:0008006" key="6">
    <source>
        <dbReference type="Google" id="ProtNLM"/>
    </source>
</evidence>
<protein>
    <recommendedName>
        <fullName evidence="6">DUF3307 domain-containing protein</fullName>
    </recommendedName>
</protein>
<dbReference type="OrthoDB" id="48428at2"/>
<dbReference type="STRING" id="28234.SAMN04488588_0529"/>
<reference evidence="3 5" key="2">
    <citation type="submission" date="2019-04" db="EMBL/GenBank/DDBJ databases">
        <title>Draft genome sequence data and analysis of a Fermenting Bacterium, Geotoga petraea strain HO-Geo1, isolated from heavy-oil petroleum reservoir in Russia.</title>
        <authorList>
            <person name="Grouzdev D.S."/>
            <person name="Semenova E.M."/>
            <person name="Sokolova D.S."/>
            <person name="Tourova T.P."/>
            <person name="Poltaraus A.B."/>
            <person name="Nazina T.N."/>
        </authorList>
    </citation>
    <scope>NUCLEOTIDE SEQUENCE [LARGE SCALE GENOMIC DNA]</scope>
    <source>
        <strain evidence="3 5">HO-Geo1</strain>
    </source>
</reference>
<evidence type="ECO:0000313" key="5">
    <source>
        <dbReference type="Proteomes" id="UP000297288"/>
    </source>
</evidence>
<keyword evidence="1" id="KW-1133">Transmembrane helix</keyword>
<feature type="transmembrane region" description="Helical" evidence="1">
    <location>
        <begin position="149"/>
        <end position="172"/>
    </location>
</feature>
<feature type="transmembrane region" description="Helical" evidence="1">
    <location>
        <begin position="108"/>
        <end position="128"/>
    </location>
</feature>
<evidence type="ECO:0000313" key="3">
    <source>
        <dbReference type="EMBL" id="TGG88219.1"/>
    </source>
</evidence>
<feature type="transmembrane region" description="Helical" evidence="1">
    <location>
        <begin position="84"/>
        <end position="102"/>
    </location>
</feature>